<proteinExistence type="predicted"/>
<dbReference type="OrthoDB" id="128718at2759"/>
<dbReference type="RefSeq" id="XP_008864645.1">
    <property type="nucleotide sequence ID" value="XM_008866423.1"/>
</dbReference>
<protein>
    <submittedName>
        <fullName evidence="1">Uncharacterized protein</fullName>
    </submittedName>
</protein>
<reference evidence="1" key="1">
    <citation type="submission" date="2013-12" db="EMBL/GenBank/DDBJ databases">
        <title>The Genome Sequence of Aphanomyces invadans NJM9701.</title>
        <authorList>
            <consortium name="The Broad Institute Genomics Platform"/>
            <person name="Russ C."/>
            <person name="Tyler B."/>
            <person name="van West P."/>
            <person name="Dieguez-Uribeondo J."/>
            <person name="Young S.K."/>
            <person name="Zeng Q."/>
            <person name="Gargeya S."/>
            <person name="Fitzgerald M."/>
            <person name="Abouelleil A."/>
            <person name="Alvarado L."/>
            <person name="Chapman S.B."/>
            <person name="Gainer-Dewar J."/>
            <person name="Goldberg J."/>
            <person name="Griggs A."/>
            <person name="Gujja S."/>
            <person name="Hansen M."/>
            <person name="Howarth C."/>
            <person name="Imamovic A."/>
            <person name="Ireland A."/>
            <person name="Larimer J."/>
            <person name="McCowan C."/>
            <person name="Murphy C."/>
            <person name="Pearson M."/>
            <person name="Poon T.W."/>
            <person name="Priest M."/>
            <person name="Roberts A."/>
            <person name="Saif S."/>
            <person name="Shea T."/>
            <person name="Sykes S."/>
            <person name="Wortman J."/>
            <person name="Nusbaum C."/>
            <person name="Birren B."/>
        </authorList>
    </citation>
    <scope>NUCLEOTIDE SEQUENCE [LARGE SCALE GENOMIC DNA]</scope>
    <source>
        <strain evidence="1">NJM9701</strain>
    </source>
</reference>
<dbReference type="GeneID" id="20079837"/>
<gene>
    <name evidence="1" type="ORF">H310_02787</name>
</gene>
<organism evidence="1">
    <name type="scientific">Aphanomyces invadans</name>
    <dbReference type="NCBI Taxonomy" id="157072"/>
    <lineage>
        <taxon>Eukaryota</taxon>
        <taxon>Sar</taxon>
        <taxon>Stramenopiles</taxon>
        <taxon>Oomycota</taxon>
        <taxon>Saprolegniomycetes</taxon>
        <taxon>Saprolegniales</taxon>
        <taxon>Verrucalvaceae</taxon>
        <taxon>Aphanomyces</taxon>
    </lineage>
</organism>
<name>A0A024UK65_9STRA</name>
<accession>A0A024UK65</accession>
<dbReference type="EMBL" id="KI913955">
    <property type="protein sequence ID" value="ETW06570.1"/>
    <property type="molecule type" value="Genomic_DNA"/>
</dbReference>
<dbReference type="VEuPathDB" id="FungiDB:H310_02787"/>
<sequence>MRKAVNRKLRRIYANEDFNSAATLNGVLEVPLCAGSGSDVNIISMEMLEALQVTDTKVLSVKLLESWKGFAVESTPIYSNQVVKIRIRLQTRRSSIYLAFSHAT</sequence>
<dbReference type="AlphaFoldDB" id="A0A024UK65"/>
<evidence type="ECO:0000313" key="1">
    <source>
        <dbReference type="EMBL" id="ETW06570.1"/>
    </source>
</evidence>